<keyword evidence="4 6" id="KW-0694">RNA-binding</keyword>
<dbReference type="GO" id="GO:0005737">
    <property type="term" value="C:cytoplasm"/>
    <property type="evidence" value="ECO:0007669"/>
    <property type="project" value="UniProtKB-SubCell"/>
</dbReference>
<dbReference type="EMBL" id="JANBUM010000154">
    <property type="protein sequence ID" value="KAJ2783111.1"/>
    <property type="molecule type" value="Genomic_DNA"/>
</dbReference>
<feature type="domain" description="RRM" evidence="8">
    <location>
        <begin position="80"/>
        <end position="158"/>
    </location>
</feature>
<dbReference type="InterPro" id="IPR012677">
    <property type="entry name" value="Nucleotide-bd_a/b_plait_sf"/>
</dbReference>
<evidence type="ECO:0000256" key="5">
    <source>
        <dbReference type="ARBA" id="ARBA00023242"/>
    </source>
</evidence>
<evidence type="ECO:0000256" key="6">
    <source>
        <dbReference type="PROSITE-ProRule" id="PRU00176"/>
    </source>
</evidence>
<dbReference type="GO" id="GO:0003729">
    <property type="term" value="F:mRNA binding"/>
    <property type="evidence" value="ECO:0007669"/>
    <property type="project" value="InterPro"/>
</dbReference>
<dbReference type="GO" id="GO:0006396">
    <property type="term" value="P:RNA processing"/>
    <property type="evidence" value="ECO:0007669"/>
    <property type="project" value="InterPro"/>
</dbReference>
<dbReference type="InterPro" id="IPR033744">
    <property type="entry name" value="RRM_RBM8"/>
</dbReference>
<dbReference type="CDD" id="cd12324">
    <property type="entry name" value="RRM_RBM8"/>
    <property type="match status" value="1"/>
</dbReference>
<dbReference type="GO" id="GO:0005634">
    <property type="term" value="C:nucleus"/>
    <property type="evidence" value="ECO:0007669"/>
    <property type="project" value="UniProtKB-SubCell"/>
</dbReference>
<comment type="subcellular location">
    <subcellularLocation>
        <location evidence="2">Cytoplasm</location>
    </subcellularLocation>
    <subcellularLocation>
        <location evidence="1">Nucleus</location>
    </subcellularLocation>
</comment>
<feature type="region of interest" description="Disordered" evidence="7">
    <location>
        <begin position="1"/>
        <end position="70"/>
    </location>
</feature>
<dbReference type="Pfam" id="PF00076">
    <property type="entry name" value="RRM_1"/>
    <property type="match status" value="1"/>
</dbReference>
<dbReference type="SMART" id="SM00360">
    <property type="entry name" value="RRM"/>
    <property type="match status" value="1"/>
</dbReference>
<sequence length="210" mass="23752">MRIKGTASGQTSRLNDREDDLIDLMDCEDMSDIEQPSEEPELQQHEEAKPGALSPSKDQPDMPKKKTNSAAIAQSSIEGWVVIATGVHEEASADYVRDFFSDYGKVRNLHLNLDRLTGYVKGYALVEYETEKEALQAVEKAAGKVLLGKRIDVDFAFVKDKQTTNDDRRGDRRNRHEHDIMADRLGTSSHSRRSDRTVDRTRELSPDRGF</sequence>
<evidence type="ECO:0000256" key="1">
    <source>
        <dbReference type="ARBA" id="ARBA00004123"/>
    </source>
</evidence>
<dbReference type="OrthoDB" id="15688at2759"/>
<feature type="compositionally biased region" description="Acidic residues" evidence="7">
    <location>
        <begin position="17"/>
        <end position="41"/>
    </location>
</feature>
<dbReference type="PROSITE" id="PS50102">
    <property type="entry name" value="RRM"/>
    <property type="match status" value="1"/>
</dbReference>
<evidence type="ECO:0000256" key="7">
    <source>
        <dbReference type="SAM" id="MobiDB-lite"/>
    </source>
</evidence>
<feature type="region of interest" description="Disordered" evidence="7">
    <location>
        <begin position="163"/>
        <end position="210"/>
    </location>
</feature>
<dbReference type="SUPFAM" id="SSF54928">
    <property type="entry name" value="RNA-binding domain, RBD"/>
    <property type="match status" value="1"/>
</dbReference>
<gene>
    <name evidence="9" type="primary">RBM8A</name>
    <name evidence="9" type="ORF">GGI15_002707</name>
</gene>
<dbReference type="PRINTS" id="PR01738">
    <property type="entry name" value="RNABINDINGM8"/>
</dbReference>
<protein>
    <submittedName>
        <fullName evidence="9">RNA-binding protein 8A</fullName>
    </submittedName>
</protein>
<comment type="caution">
    <text evidence="9">The sequence shown here is derived from an EMBL/GenBank/DDBJ whole genome shotgun (WGS) entry which is preliminary data.</text>
</comment>
<evidence type="ECO:0000259" key="8">
    <source>
        <dbReference type="PROSITE" id="PS50102"/>
    </source>
</evidence>
<reference evidence="9" key="1">
    <citation type="submission" date="2022-07" db="EMBL/GenBank/DDBJ databases">
        <title>Phylogenomic reconstructions and comparative analyses of Kickxellomycotina fungi.</title>
        <authorList>
            <person name="Reynolds N.K."/>
            <person name="Stajich J.E."/>
            <person name="Barry K."/>
            <person name="Grigoriev I.V."/>
            <person name="Crous P."/>
            <person name="Smith M.E."/>
        </authorList>
    </citation>
    <scope>NUCLEOTIDE SEQUENCE</scope>
    <source>
        <strain evidence="9">BCRC 34489</strain>
    </source>
</reference>
<keyword evidence="10" id="KW-1185">Reference proteome</keyword>
<dbReference type="InterPro" id="IPR000504">
    <property type="entry name" value="RRM_dom"/>
</dbReference>
<feature type="compositionally biased region" description="Basic and acidic residues" evidence="7">
    <location>
        <begin position="192"/>
        <end position="210"/>
    </location>
</feature>
<dbReference type="InterPro" id="IPR008111">
    <property type="entry name" value="RNA-bd_8"/>
</dbReference>
<name>A0A9W8HBD6_9FUNG</name>
<evidence type="ECO:0000313" key="10">
    <source>
        <dbReference type="Proteomes" id="UP001140172"/>
    </source>
</evidence>
<dbReference type="AlphaFoldDB" id="A0A9W8HBD6"/>
<evidence type="ECO:0000256" key="3">
    <source>
        <dbReference type="ARBA" id="ARBA00022490"/>
    </source>
</evidence>
<feature type="compositionally biased region" description="Basic and acidic residues" evidence="7">
    <location>
        <begin position="163"/>
        <end position="182"/>
    </location>
</feature>
<proteinExistence type="predicted"/>
<evidence type="ECO:0000256" key="4">
    <source>
        <dbReference type="ARBA" id="ARBA00022884"/>
    </source>
</evidence>
<dbReference type="Gene3D" id="3.30.70.330">
    <property type="match status" value="1"/>
</dbReference>
<evidence type="ECO:0000313" key="9">
    <source>
        <dbReference type="EMBL" id="KAJ2783111.1"/>
    </source>
</evidence>
<evidence type="ECO:0000256" key="2">
    <source>
        <dbReference type="ARBA" id="ARBA00004496"/>
    </source>
</evidence>
<keyword evidence="5" id="KW-0539">Nucleus</keyword>
<dbReference type="InterPro" id="IPR035979">
    <property type="entry name" value="RBD_domain_sf"/>
</dbReference>
<dbReference type="PANTHER" id="PTHR45894">
    <property type="entry name" value="RNA-BINDING PROTEIN 8A"/>
    <property type="match status" value="1"/>
</dbReference>
<organism evidence="9 10">
    <name type="scientific">Coemansia interrupta</name>
    <dbReference type="NCBI Taxonomy" id="1126814"/>
    <lineage>
        <taxon>Eukaryota</taxon>
        <taxon>Fungi</taxon>
        <taxon>Fungi incertae sedis</taxon>
        <taxon>Zoopagomycota</taxon>
        <taxon>Kickxellomycotina</taxon>
        <taxon>Kickxellomycetes</taxon>
        <taxon>Kickxellales</taxon>
        <taxon>Kickxellaceae</taxon>
        <taxon>Coemansia</taxon>
    </lineage>
</organism>
<keyword evidence="3" id="KW-0963">Cytoplasm</keyword>
<dbReference type="Proteomes" id="UP001140172">
    <property type="component" value="Unassembled WGS sequence"/>
</dbReference>
<accession>A0A9W8HBD6</accession>